<evidence type="ECO:0000259" key="1">
    <source>
        <dbReference type="PROSITE" id="PS50004"/>
    </source>
</evidence>
<evidence type="ECO:0000313" key="2">
    <source>
        <dbReference type="EMBL" id="PXF47460.1"/>
    </source>
</evidence>
<organism evidence="2 3">
    <name type="scientific">Gracilariopsis chorda</name>
    <dbReference type="NCBI Taxonomy" id="448386"/>
    <lineage>
        <taxon>Eukaryota</taxon>
        <taxon>Rhodophyta</taxon>
        <taxon>Florideophyceae</taxon>
        <taxon>Rhodymeniophycidae</taxon>
        <taxon>Gracilariales</taxon>
        <taxon>Gracilariaceae</taxon>
        <taxon>Gracilariopsis</taxon>
    </lineage>
</organism>
<dbReference type="GO" id="GO:0071277">
    <property type="term" value="P:cellular response to calcium ion"/>
    <property type="evidence" value="ECO:0007669"/>
    <property type="project" value="TreeGrafter"/>
</dbReference>
<dbReference type="PANTHER" id="PTHR10857">
    <property type="entry name" value="COPINE"/>
    <property type="match status" value="1"/>
</dbReference>
<dbReference type="AlphaFoldDB" id="A0A2V3J244"/>
<dbReference type="STRING" id="448386.A0A2V3J244"/>
<dbReference type="InterPro" id="IPR035892">
    <property type="entry name" value="C2_domain_sf"/>
</dbReference>
<dbReference type="InterPro" id="IPR045052">
    <property type="entry name" value="Copine"/>
</dbReference>
<dbReference type="OrthoDB" id="1499at2759"/>
<dbReference type="InterPro" id="IPR000008">
    <property type="entry name" value="C2_dom"/>
</dbReference>
<keyword evidence="3" id="KW-1185">Reference proteome</keyword>
<accession>A0A2V3J244</accession>
<dbReference type="Gene3D" id="2.60.40.150">
    <property type="entry name" value="C2 domain"/>
    <property type="match status" value="1"/>
</dbReference>
<evidence type="ECO:0000313" key="3">
    <source>
        <dbReference type="Proteomes" id="UP000247409"/>
    </source>
</evidence>
<dbReference type="Pfam" id="PF00168">
    <property type="entry name" value="C2"/>
    <property type="match status" value="1"/>
</dbReference>
<dbReference type="SUPFAM" id="SSF49562">
    <property type="entry name" value="C2 domain (Calcium/lipid-binding domain, CaLB)"/>
    <property type="match status" value="1"/>
</dbReference>
<dbReference type="GO" id="GO:0005886">
    <property type="term" value="C:plasma membrane"/>
    <property type="evidence" value="ECO:0007669"/>
    <property type="project" value="TreeGrafter"/>
</dbReference>
<dbReference type="EMBL" id="NBIV01000024">
    <property type="protein sequence ID" value="PXF47460.1"/>
    <property type="molecule type" value="Genomic_DNA"/>
</dbReference>
<dbReference type="Proteomes" id="UP000247409">
    <property type="component" value="Unassembled WGS sequence"/>
</dbReference>
<dbReference type="GO" id="GO:0005544">
    <property type="term" value="F:calcium-dependent phospholipid binding"/>
    <property type="evidence" value="ECO:0007669"/>
    <property type="project" value="InterPro"/>
</dbReference>
<reference evidence="2 3" key="1">
    <citation type="journal article" date="2018" name="Mol. Biol. Evol.">
        <title>Analysis of the draft genome of the red seaweed Gracilariopsis chorda provides insights into genome size evolution in Rhodophyta.</title>
        <authorList>
            <person name="Lee J."/>
            <person name="Yang E.C."/>
            <person name="Graf L."/>
            <person name="Yang J.H."/>
            <person name="Qiu H."/>
            <person name="Zel Zion U."/>
            <person name="Chan C.X."/>
            <person name="Stephens T.G."/>
            <person name="Weber A.P.M."/>
            <person name="Boo G.H."/>
            <person name="Boo S.M."/>
            <person name="Kim K.M."/>
            <person name="Shin Y."/>
            <person name="Jung M."/>
            <person name="Lee S.J."/>
            <person name="Yim H.S."/>
            <person name="Lee J.H."/>
            <person name="Bhattacharya D."/>
            <person name="Yoon H.S."/>
        </authorList>
    </citation>
    <scope>NUCLEOTIDE SEQUENCE [LARGE SCALE GENOMIC DNA]</scope>
    <source>
        <strain evidence="2 3">SKKU-2015</strain>
        <tissue evidence="2">Whole body</tissue>
    </source>
</reference>
<proteinExistence type="predicted"/>
<dbReference type="PROSITE" id="PS50004">
    <property type="entry name" value="C2"/>
    <property type="match status" value="1"/>
</dbReference>
<dbReference type="PANTHER" id="PTHR10857:SF106">
    <property type="entry name" value="C2 DOMAIN-CONTAINING PROTEIN"/>
    <property type="match status" value="1"/>
</dbReference>
<comment type="caution">
    <text evidence="2">The sequence shown here is derived from an EMBL/GenBank/DDBJ whole genome shotgun (WGS) entry which is preliminary data.</text>
</comment>
<sequence length="294" mass="33846">MQASTFRYYELKISAKRLPGRSLRIDPIAVVFSKDNTSSEWNELGRTERRLNEWNPNFASAIRLPADNDNQRRVELRVDFYNKEVQTARFLGAVEVNIFSLIYAKGQPVELELKTPEPTRGSPRVFLTALQGFRTESEQSSVKLSFQLMQTNFYGVSMRMFYEISRAAEGQWHSVFKSDYIQIDQQGWGQFPTYEISMRDLAMDVESAGLLINLYRYRRLGARKLLGHFQISVKELTRMSVGDFIPFSANPNEDIIAADVQVQHVQKTGLVYEIGLKLINVHWNATSLTDSQVR</sequence>
<feature type="domain" description="C2" evidence="1">
    <location>
        <begin position="1"/>
        <end position="111"/>
    </location>
</feature>
<gene>
    <name evidence="2" type="ORF">BWQ96_02791</name>
</gene>
<name>A0A2V3J244_9FLOR</name>
<protein>
    <submittedName>
        <fullName evidence="2">Copine-1</fullName>
    </submittedName>
</protein>